<comment type="caution">
    <text evidence="2">The sequence shown here is derived from an EMBL/GenBank/DDBJ whole genome shotgun (WGS) entry which is preliminary data.</text>
</comment>
<dbReference type="RefSeq" id="WP_215372676.1">
    <property type="nucleotide sequence ID" value="NZ_JAGTIS010000003.1"/>
</dbReference>
<dbReference type="Proteomes" id="UP001519667">
    <property type="component" value="Unassembled WGS sequence"/>
</dbReference>
<name>A0ABS5XFL1_9GAMM</name>
<proteinExistence type="predicted"/>
<protein>
    <submittedName>
        <fullName evidence="2">Helix-turn-helix transcriptional regulator</fullName>
    </submittedName>
</protein>
<dbReference type="InterPro" id="IPR000792">
    <property type="entry name" value="Tscrpt_reg_LuxR_C"/>
</dbReference>
<dbReference type="InterPro" id="IPR036388">
    <property type="entry name" value="WH-like_DNA-bd_sf"/>
</dbReference>
<feature type="domain" description="HTH luxR-type" evidence="1">
    <location>
        <begin position="311"/>
        <end position="368"/>
    </location>
</feature>
<evidence type="ECO:0000313" key="2">
    <source>
        <dbReference type="EMBL" id="MBT8766043.1"/>
    </source>
</evidence>
<keyword evidence="3" id="KW-1185">Reference proteome</keyword>
<organism evidence="2 3">
    <name type="scientific">Metapseudomonas boanensis</name>
    <dbReference type="NCBI Taxonomy" id="2822138"/>
    <lineage>
        <taxon>Bacteria</taxon>
        <taxon>Pseudomonadati</taxon>
        <taxon>Pseudomonadota</taxon>
        <taxon>Gammaproteobacteria</taxon>
        <taxon>Pseudomonadales</taxon>
        <taxon>Pseudomonadaceae</taxon>
        <taxon>Metapseudomonas</taxon>
    </lineage>
</organism>
<gene>
    <name evidence="2" type="ORF">J7302_07850</name>
</gene>
<dbReference type="EMBL" id="JAGTIS010000003">
    <property type="protein sequence ID" value="MBT8766043.1"/>
    <property type="molecule type" value="Genomic_DNA"/>
</dbReference>
<evidence type="ECO:0000313" key="3">
    <source>
        <dbReference type="Proteomes" id="UP001519667"/>
    </source>
</evidence>
<dbReference type="SUPFAM" id="SSF46894">
    <property type="entry name" value="C-terminal effector domain of the bipartite response regulators"/>
    <property type="match status" value="1"/>
</dbReference>
<sequence length="392" mass="43055">MNASELSLDELSELIEQIYEGASEDVPWQRSLEQLRTALQANYVTLILRPSTPGDPGFMVNAGPVETWAISAYSETYYALDPFIGLPSGEVHTIAELLGEERWLESAFYQQFNAPLDVFHVMGADLHTTDGIECRLRVCRPHGVPGFNAADKAFCARLLPHLRRAVNLHGQLKRSEVERQLYASAVERMQIGTVILDNNLKVLETNQAAKELLAENDGLSLFNEGLSAAYRRDNQALQRLIKQAQEERLKQGPQIAEAITLQRPSGRSSLGVVVQSLPSQESLEGKQPAVAVFLRAPERRASVQQQPLRQLFGFTPAEAALAIQLAHGNSLDEAGAQLNIRRNTVKAHLRSIFSKAGVTRQSELAYVLHSSVAVLGGRADGERDTASRMGGA</sequence>
<accession>A0ABS5XFL1</accession>
<reference evidence="2 3" key="1">
    <citation type="submission" date="2021-04" db="EMBL/GenBank/DDBJ databases">
        <title>Pseudomonas boanensis sp. nov., a bacterium isolated from river water used for household purposes in Boane District, Mozambique.</title>
        <authorList>
            <person name="Nicklasson M."/>
            <person name="Martin-Rodriguez A.J."/>
            <person name="Thorell K."/>
            <person name="Neves L."/>
            <person name="Mussagy A."/>
            <person name="Rydberg H.A."/>
            <person name="Hernroth B."/>
            <person name="Svensson-Stadler L."/>
            <person name="Sjoling A."/>
        </authorList>
    </citation>
    <scope>NUCLEOTIDE SEQUENCE [LARGE SCALE GENOMIC DNA]</scope>
    <source>
        <strain evidence="2 3">DB1</strain>
    </source>
</reference>
<dbReference type="Gene3D" id="1.10.10.10">
    <property type="entry name" value="Winged helix-like DNA-binding domain superfamily/Winged helix DNA-binding domain"/>
    <property type="match status" value="1"/>
</dbReference>
<dbReference type="SMART" id="SM00421">
    <property type="entry name" value="HTH_LUXR"/>
    <property type="match status" value="1"/>
</dbReference>
<evidence type="ECO:0000259" key="1">
    <source>
        <dbReference type="SMART" id="SM00421"/>
    </source>
</evidence>
<dbReference type="Pfam" id="PF00196">
    <property type="entry name" value="GerE"/>
    <property type="match status" value="1"/>
</dbReference>
<dbReference type="InterPro" id="IPR016032">
    <property type="entry name" value="Sig_transdc_resp-reg_C-effctor"/>
</dbReference>